<dbReference type="InterPro" id="IPR011877">
    <property type="entry name" value="Ribokinase"/>
</dbReference>
<feature type="domain" description="Carbohydrate kinase PfkB" evidence="13">
    <location>
        <begin position="2"/>
        <end position="289"/>
    </location>
</feature>
<dbReference type="AlphaFoldDB" id="A0A917I408"/>
<accession>A0A917I408</accession>
<evidence type="ECO:0000313" key="14">
    <source>
        <dbReference type="EMBL" id="GGH08420.1"/>
    </source>
</evidence>
<feature type="binding site" evidence="12">
    <location>
        <position position="276"/>
    </location>
    <ligand>
        <name>K(+)</name>
        <dbReference type="ChEBI" id="CHEBI:29103"/>
    </ligand>
</feature>
<keyword evidence="6 12" id="KW-0547">Nucleotide-binding</keyword>
<organism evidence="14 15">
    <name type="scientific">Alsobacter metallidurans</name>
    <dbReference type="NCBI Taxonomy" id="340221"/>
    <lineage>
        <taxon>Bacteria</taxon>
        <taxon>Pseudomonadati</taxon>
        <taxon>Pseudomonadota</taxon>
        <taxon>Alphaproteobacteria</taxon>
        <taxon>Hyphomicrobiales</taxon>
        <taxon>Alsobacteraceae</taxon>
        <taxon>Alsobacter</taxon>
    </lineage>
</organism>
<dbReference type="GO" id="GO:0046872">
    <property type="term" value="F:metal ion binding"/>
    <property type="evidence" value="ECO:0007669"/>
    <property type="project" value="UniProtKB-KW"/>
</dbReference>
<protein>
    <recommendedName>
        <fullName evidence="3 12">Ribokinase</fullName>
        <shortName evidence="12">RK</shortName>
        <ecNumber evidence="2 12">2.7.1.15</ecNumber>
    </recommendedName>
</protein>
<comment type="catalytic activity">
    <reaction evidence="12">
        <text>D-ribose + ATP = D-ribose 5-phosphate + ADP + H(+)</text>
        <dbReference type="Rhea" id="RHEA:13697"/>
        <dbReference type="ChEBI" id="CHEBI:15378"/>
        <dbReference type="ChEBI" id="CHEBI:30616"/>
        <dbReference type="ChEBI" id="CHEBI:47013"/>
        <dbReference type="ChEBI" id="CHEBI:78346"/>
        <dbReference type="ChEBI" id="CHEBI:456216"/>
        <dbReference type="EC" id="2.7.1.15"/>
    </reaction>
</comment>
<dbReference type="Pfam" id="PF00294">
    <property type="entry name" value="PfkB"/>
    <property type="match status" value="1"/>
</dbReference>
<keyword evidence="5 12" id="KW-0479">Metal-binding</keyword>
<comment type="function">
    <text evidence="12">Catalyzes the phosphorylation of ribose at O-5 in a reaction requiring ATP and magnesium. The resulting D-ribose-5-phosphate can then be used either for sythesis of nucleotides, histidine, and tryptophan, or as a component of the pentose phosphate pathway.</text>
</comment>
<feature type="binding site" evidence="12">
    <location>
        <begin position="9"/>
        <end position="11"/>
    </location>
    <ligand>
        <name>substrate</name>
    </ligand>
</feature>
<dbReference type="HAMAP" id="MF_01987">
    <property type="entry name" value="Ribokinase"/>
    <property type="match status" value="1"/>
</dbReference>
<dbReference type="InterPro" id="IPR002173">
    <property type="entry name" value="Carboh/pur_kinase_PfkB_CS"/>
</dbReference>
<comment type="subcellular location">
    <subcellularLocation>
        <location evidence="12">Cytoplasm</location>
    </subcellularLocation>
</comment>
<name>A0A917I408_9HYPH</name>
<feature type="binding site" evidence="12">
    <location>
        <begin position="245"/>
        <end position="246"/>
    </location>
    <ligand>
        <name>ATP</name>
        <dbReference type="ChEBI" id="CHEBI:30616"/>
    </ligand>
</feature>
<feature type="active site" description="Proton acceptor" evidence="12">
    <location>
        <position position="246"/>
    </location>
</feature>
<comment type="caution">
    <text evidence="12">Lacks conserved residue(s) required for the propagation of feature annotation.</text>
</comment>
<feature type="binding site" evidence="12">
    <location>
        <position position="242"/>
    </location>
    <ligand>
        <name>K(+)</name>
        <dbReference type="ChEBI" id="CHEBI:29103"/>
    </ligand>
</feature>
<feature type="binding site" evidence="12">
    <location>
        <position position="281"/>
    </location>
    <ligand>
        <name>K(+)</name>
        <dbReference type="ChEBI" id="CHEBI:29103"/>
    </ligand>
</feature>
<keyword evidence="10 12" id="KW-0630">Potassium</keyword>
<evidence type="ECO:0000256" key="8">
    <source>
        <dbReference type="ARBA" id="ARBA00022840"/>
    </source>
</evidence>
<keyword evidence="11 12" id="KW-0119">Carbohydrate metabolism</keyword>
<reference evidence="14" key="2">
    <citation type="submission" date="2020-09" db="EMBL/GenBank/DDBJ databases">
        <authorList>
            <person name="Sun Q."/>
            <person name="Zhou Y."/>
        </authorList>
    </citation>
    <scope>NUCLEOTIDE SEQUENCE</scope>
    <source>
        <strain evidence="14">CGMCC 1.12214</strain>
    </source>
</reference>
<evidence type="ECO:0000256" key="7">
    <source>
        <dbReference type="ARBA" id="ARBA00022777"/>
    </source>
</evidence>
<dbReference type="PRINTS" id="PR00990">
    <property type="entry name" value="RIBOKINASE"/>
</dbReference>
<dbReference type="GO" id="GO:0005524">
    <property type="term" value="F:ATP binding"/>
    <property type="evidence" value="ECO:0007669"/>
    <property type="project" value="UniProtKB-UniRule"/>
</dbReference>
<dbReference type="EC" id="2.7.1.15" evidence="2 12"/>
<evidence type="ECO:0000256" key="12">
    <source>
        <dbReference type="HAMAP-Rule" id="MF_01987"/>
    </source>
</evidence>
<feature type="binding site" evidence="12">
    <location>
        <position position="179"/>
    </location>
    <ligand>
        <name>ATP</name>
        <dbReference type="ChEBI" id="CHEBI:30616"/>
    </ligand>
</feature>
<feature type="binding site" evidence="12">
    <location>
        <position position="240"/>
    </location>
    <ligand>
        <name>K(+)</name>
        <dbReference type="ChEBI" id="CHEBI:29103"/>
    </ligand>
</feature>
<evidence type="ECO:0000256" key="6">
    <source>
        <dbReference type="ARBA" id="ARBA00022741"/>
    </source>
</evidence>
<evidence type="ECO:0000256" key="2">
    <source>
        <dbReference type="ARBA" id="ARBA00012035"/>
    </source>
</evidence>
<evidence type="ECO:0000259" key="13">
    <source>
        <dbReference type="Pfam" id="PF00294"/>
    </source>
</evidence>
<proteinExistence type="inferred from homology"/>
<keyword evidence="12" id="KW-0963">Cytoplasm</keyword>
<dbReference type="InterPro" id="IPR002139">
    <property type="entry name" value="Ribo/fructo_kinase"/>
</dbReference>
<keyword evidence="7 12" id="KW-0418">Kinase</keyword>
<evidence type="ECO:0000256" key="5">
    <source>
        <dbReference type="ARBA" id="ARBA00022723"/>
    </source>
</evidence>
<keyword evidence="15" id="KW-1185">Reference proteome</keyword>
<dbReference type="EMBL" id="BMES01000001">
    <property type="protein sequence ID" value="GGH08420.1"/>
    <property type="molecule type" value="Genomic_DNA"/>
</dbReference>
<comment type="similarity">
    <text evidence="12">Belongs to the carbohydrate kinase PfkB family. Ribokinase subfamily.</text>
</comment>
<evidence type="ECO:0000256" key="9">
    <source>
        <dbReference type="ARBA" id="ARBA00022842"/>
    </source>
</evidence>
<evidence type="ECO:0000256" key="10">
    <source>
        <dbReference type="ARBA" id="ARBA00022958"/>
    </source>
</evidence>
<feature type="binding site" evidence="12">
    <location>
        <position position="246"/>
    </location>
    <ligand>
        <name>substrate</name>
    </ligand>
</feature>
<keyword evidence="4 12" id="KW-0808">Transferase</keyword>
<dbReference type="PANTHER" id="PTHR10584:SF166">
    <property type="entry name" value="RIBOKINASE"/>
    <property type="match status" value="1"/>
</dbReference>
<evidence type="ECO:0000313" key="15">
    <source>
        <dbReference type="Proteomes" id="UP000603912"/>
    </source>
</evidence>
<comment type="pathway">
    <text evidence="12">Carbohydrate metabolism; D-ribose degradation; D-ribose 5-phosphate from beta-D-ribopyranose: step 2/2.</text>
</comment>
<dbReference type="PANTHER" id="PTHR10584">
    <property type="entry name" value="SUGAR KINASE"/>
    <property type="match status" value="1"/>
</dbReference>
<feature type="binding site" evidence="12">
    <location>
        <position position="135"/>
    </location>
    <ligand>
        <name>substrate</name>
    </ligand>
</feature>
<dbReference type="RefSeq" id="WP_188516047.1">
    <property type="nucleotide sequence ID" value="NZ_BMES01000001.1"/>
</dbReference>
<sequence>MIVVFGSVNVDFVTRVERIPGPGETILGPGYAVIPGGKGANQALAARRAGAAVALVGAVGRDPFGPLALSLLERDGVDLSRVATVDAPTGAAFISVSDGGENAIVVAAGANAHVSAEQLHDAPLGDGDTLLLQREVPDAEALAAARIANKAGARVILNAAPAGRLDPALLACLDLLIVNEHEAVIVGAGLDIAGEPDAIARDIDARHGVSTIVTLGADGAVGWTGGLRRAAPALPVTPLDTTAAGDTFCGALAAAMDGGLGFTTALARAAAAGSLACAAEGAQTSIPTREAIDAAVAGFQA</sequence>
<feature type="binding site" evidence="12">
    <location>
        <position position="279"/>
    </location>
    <ligand>
        <name>K(+)</name>
        <dbReference type="ChEBI" id="CHEBI:29103"/>
    </ligand>
</feature>
<dbReference type="Gene3D" id="3.40.1190.20">
    <property type="match status" value="1"/>
</dbReference>
<dbReference type="CDD" id="cd01174">
    <property type="entry name" value="ribokinase"/>
    <property type="match status" value="1"/>
</dbReference>
<feature type="binding site" evidence="12">
    <location>
        <begin position="214"/>
        <end position="219"/>
    </location>
    <ligand>
        <name>ATP</name>
        <dbReference type="ChEBI" id="CHEBI:30616"/>
    </ligand>
</feature>
<comment type="subunit">
    <text evidence="12">Homodimer.</text>
</comment>
<comment type="cofactor">
    <cofactor evidence="12">
        <name>Mg(2+)</name>
        <dbReference type="ChEBI" id="CHEBI:18420"/>
    </cofactor>
    <text evidence="12">Requires a divalent cation, most likely magnesium in vivo, as an electrophilic catalyst to aid phosphoryl group transfer. It is the chelate of the metal and the nucleotide that is the actual substrate.</text>
</comment>
<dbReference type="InterPro" id="IPR029056">
    <property type="entry name" value="Ribokinase-like"/>
</dbReference>
<feature type="binding site" evidence="12">
    <location>
        <begin position="37"/>
        <end position="41"/>
    </location>
    <ligand>
        <name>substrate</name>
    </ligand>
</feature>
<evidence type="ECO:0000256" key="11">
    <source>
        <dbReference type="ARBA" id="ARBA00023277"/>
    </source>
</evidence>
<dbReference type="InterPro" id="IPR011611">
    <property type="entry name" value="PfkB_dom"/>
</dbReference>
<comment type="activity regulation">
    <text evidence="12">Activated by a monovalent cation that binds near, but not in, the active site. The most likely occupant of the site in vivo is potassium. Ion binding induces a conformational change that may alter substrate affinity.</text>
</comment>
<dbReference type="GO" id="GO:0005829">
    <property type="term" value="C:cytosol"/>
    <property type="evidence" value="ECO:0007669"/>
    <property type="project" value="TreeGrafter"/>
</dbReference>
<feature type="binding site" evidence="12">
    <location>
        <position position="285"/>
    </location>
    <ligand>
        <name>K(+)</name>
        <dbReference type="ChEBI" id="CHEBI:29103"/>
    </ligand>
</feature>
<dbReference type="GO" id="GO:0019303">
    <property type="term" value="P:D-ribose catabolic process"/>
    <property type="evidence" value="ECO:0007669"/>
    <property type="project" value="UniProtKB-UniRule"/>
</dbReference>
<dbReference type="Proteomes" id="UP000603912">
    <property type="component" value="Unassembled WGS sequence"/>
</dbReference>
<dbReference type="GO" id="GO:0004747">
    <property type="term" value="F:ribokinase activity"/>
    <property type="evidence" value="ECO:0007669"/>
    <property type="project" value="UniProtKB-UniRule"/>
</dbReference>
<keyword evidence="8 12" id="KW-0067">ATP-binding</keyword>
<reference evidence="14" key="1">
    <citation type="journal article" date="2014" name="Int. J. Syst. Evol. Microbiol.">
        <title>Complete genome sequence of Corynebacterium casei LMG S-19264T (=DSM 44701T), isolated from a smear-ripened cheese.</title>
        <authorList>
            <consortium name="US DOE Joint Genome Institute (JGI-PGF)"/>
            <person name="Walter F."/>
            <person name="Albersmeier A."/>
            <person name="Kalinowski J."/>
            <person name="Ruckert C."/>
        </authorList>
    </citation>
    <scope>NUCLEOTIDE SEQUENCE</scope>
    <source>
        <strain evidence="14">CGMCC 1.12214</strain>
    </source>
</reference>
<comment type="caution">
    <text evidence="14">The sequence shown here is derived from an EMBL/GenBank/DDBJ whole genome shotgun (WGS) entry which is preliminary data.</text>
</comment>
<dbReference type="SUPFAM" id="SSF53613">
    <property type="entry name" value="Ribokinase-like"/>
    <property type="match status" value="1"/>
</dbReference>
<keyword evidence="9 12" id="KW-0460">Magnesium</keyword>
<evidence type="ECO:0000256" key="3">
    <source>
        <dbReference type="ARBA" id="ARBA00016943"/>
    </source>
</evidence>
<evidence type="ECO:0000256" key="1">
    <source>
        <dbReference type="ARBA" id="ARBA00005380"/>
    </source>
</evidence>
<dbReference type="PROSITE" id="PS00584">
    <property type="entry name" value="PFKB_KINASES_2"/>
    <property type="match status" value="1"/>
</dbReference>
<comment type="similarity">
    <text evidence="1">Belongs to the carbohydrate kinase pfkB family.</text>
</comment>
<gene>
    <name evidence="12 14" type="primary">rbsK</name>
    <name evidence="14" type="ORF">GCM10007036_03900</name>
</gene>
<evidence type="ECO:0000256" key="4">
    <source>
        <dbReference type="ARBA" id="ARBA00022679"/>
    </source>
</evidence>